<feature type="compositionally biased region" description="Polar residues" evidence="1">
    <location>
        <begin position="247"/>
        <end position="263"/>
    </location>
</feature>
<proteinExistence type="predicted"/>
<dbReference type="EMBL" id="JAKWFO010000003">
    <property type="protein sequence ID" value="KAI9638484.1"/>
    <property type="molecule type" value="Genomic_DNA"/>
</dbReference>
<reference evidence="2" key="1">
    <citation type="journal article" date="2022" name="G3 (Bethesda)">
        <title>High quality genome of the basidiomycete yeast Dioszegia hungarica PDD-24b-2 isolated from cloud water.</title>
        <authorList>
            <person name="Jarrige D."/>
            <person name="Haridas S."/>
            <person name="Bleykasten-Grosshans C."/>
            <person name="Joly M."/>
            <person name="Nadalig T."/>
            <person name="Sancelme M."/>
            <person name="Vuilleumier S."/>
            <person name="Grigoriev I.V."/>
            <person name="Amato P."/>
            <person name="Bringel F."/>
        </authorList>
    </citation>
    <scope>NUCLEOTIDE SEQUENCE</scope>
    <source>
        <strain evidence="2">PDD-24b-2</strain>
    </source>
</reference>
<keyword evidence="3" id="KW-1185">Reference proteome</keyword>
<feature type="compositionally biased region" description="Low complexity" evidence="1">
    <location>
        <begin position="63"/>
        <end position="74"/>
    </location>
</feature>
<evidence type="ECO:0000313" key="2">
    <source>
        <dbReference type="EMBL" id="KAI9638484.1"/>
    </source>
</evidence>
<organism evidence="2 3">
    <name type="scientific">Dioszegia hungarica</name>
    <dbReference type="NCBI Taxonomy" id="4972"/>
    <lineage>
        <taxon>Eukaryota</taxon>
        <taxon>Fungi</taxon>
        <taxon>Dikarya</taxon>
        <taxon>Basidiomycota</taxon>
        <taxon>Agaricomycotina</taxon>
        <taxon>Tremellomycetes</taxon>
        <taxon>Tremellales</taxon>
        <taxon>Bulleribasidiaceae</taxon>
        <taxon>Dioszegia</taxon>
    </lineage>
</organism>
<feature type="region of interest" description="Disordered" evidence="1">
    <location>
        <begin position="1"/>
        <end position="95"/>
    </location>
</feature>
<feature type="compositionally biased region" description="Low complexity" evidence="1">
    <location>
        <begin position="297"/>
        <end position="314"/>
    </location>
</feature>
<feature type="compositionally biased region" description="Low complexity" evidence="1">
    <location>
        <begin position="17"/>
        <end position="30"/>
    </location>
</feature>
<evidence type="ECO:0000313" key="3">
    <source>
        <dbReference type="Proteomes" id="UP001164286"/>
    </source>
</evidence>
<accession>A0AA38HGJ1</accession>
<name>A0AA38HGJ1_9TREE</name>
<evidence type="ECO:0000256" key="1">
    <source>
        <dbReference type="SAM" id="MobiDB-lite"/>
    </source>
</evidence>
<dbReference type="AlphaFoldDB" id="A0AA38HGJ1"/>
<feature type="compositionally biased region" description="Low complexity" evidence="1">
    <location>
        <begin position="273"/>
        <end position="282"/>
    </location>
</feature>
<protein>
    <submittedName>
        <fullName evidence="2">Uncharacterized protein</fullName>
    </submittedName>
</protein>
<gene>
    <name evidence="2" type="ORF">MKK02DRAFT_42878</name>
</gene>
<dbReference type="GeneID" id="77731397"/>
<feature type="region of interest" description="Disordered" evidence="1">
    <location>
        <begin position="423"/>
        <end position="455"/>
    </location>
</feature>
<dbReference type="RefSeq" id="XP_052948261.1">
    <property type="nucleotide sequence ID" value="XM_053092192.1"/>
</dbReference>
<comment type="caution">
    <text evidence="2">The sequence shown here is derived from an EMBL/GenBank/DDBJ whole genome shotgun (WGS) entry which is preliminary data.</text>
</comment>
<sequence>MSSPGPFFRNFSNKENSTFTTSPLFTSTPSAGPSTHKPRVGGVGKAPKRSRDGHSTKPYQRNASTARAKARATSPVKGGTEGKGAPKQKGRPAPIITSVPMMRVIQPPRPVIRVANIPVRLPRPRVPPVMSLPGEMSHIPIEWALPRLRSHFPALLAVSSQYRPQPEHTRPSASPSASQRTFAFAIPQLTADSEGNAELEAKIKGRQPDVCLAIKGKGHEGGAARLLPVNSLVYASQCSYWPRETETSAANSTAESDPSSSTLPVIAEESSDEQASSSDSDATITPANRSSPPSPTDSPSSSSSSDSESDTPASTSHILHLPLLALTIPHPASFPTLHTHLHLPTRPLIPSLLALPPTCLTLADAAAELDKQGMDVLMHRLEYMHGFWSNLCALGISGESSWKGLGEAWGLVIAAVAKRSRPVGGEVQGQEQDEEMSSIKEEPMYIAPAKGHRKV</sequence>
<dbReference type="Proteomes" id="UP001164286">
    <property type="component" value="Unassembled WGS sequence"/>
</dbReference>
<feature type="region of interest" description="Disordered" evidence="1">
    <location>
        <begin position="246"/>
        <end position="314"/>
    </location>
</feature>